<dbReference type="GO" id="GO:0004527">
    <property type="term" value="F:exonuclease activity"/>
    <property type="evidence" value="ECO:0007669"/>
    <property type="project" value="UniProtKB-KW"/>
</dbReference>
<comment type="caution">
    <text evidence="3">The sequence shown here is derived from an EMBL/GenBank/DDBJ whole genome shotgun (WGS) entry which is preliminary data.</text>
</comment>
<evidence type="ECO:0000256" key="2">
    <source>
        <dbReference type="SAM" id="MobiDB-lite"/>
    </source>
</evidence>
<dbReference type="RefSeq" id="WP_354011214.1">
    <property type="nucleotide sequence ID" value="NZ_JBEWTA010000001.1"/>
</dbReference>
<evidence type="ECO:0000313" key="4">
    <source>
        <dbReference type="Proteomes" id="UP001549366"/>
    </source>
</evidence>
<keyword evidence="4" id="KW-1185">Reference proteome</keyword>
<feature type="region of interest" description="Disordered" evidence="2">
    <location>
        <begin position="290"/>
        <end position="355"/>
    </location>
</feature>
<evidence type="ECO:0000256" key="1">
    <source>
        <dbReference type="SAM" id="Coils"/>
    </source>
</evidence>
<name>A0ABV2SGP1_9GAMM</name>
<keyword evidence="3" id="KW-0269">Exonuclease</keyword>
<sequence length="355" mass="39745">MATINSHPGAVTSIQGRAGQENARQSDTGRASSDSATNSERFNRSGITPEKGKAMLRMAPSQSSIPKQSSIQERKAERLPADKVKTQLSDTRSEDSSASLEGNLEELARDVKYFRNNRRKAESKGSENEYKRQIQQLDRELQVVRRLKNNVKDIAKMPAMADYSFIENPGSGIASQAHEVLRDARAAVTEAKQELAEAKEKLSVFKSGQRSTRRLHNAFRSLQKSVLTFNQEPSGSLNSVRDHTRHVRSLDSQLSRAKAILSGSEKLLQSERKASARGIELPGFREQVQKVHSQADSEVNRLKQEITTAKDSRKSAKQQEKQEKAELRKAKRQARQEEQAISPSAQPIDRFQTKL</sequence>
<feature type="coiled-coil region" evidence="1">
    <location>
        <begin position="104"/>
        <end position="208"/>
    </location>
</feature>
<keyword evidence="1" id="KW-0175">Coiled coil</keyword>
<feature type="compositionally biased region" description="Low complexity" evidence="2">
    <location>
        <begin position="60"/>
        <end position="71"/>
    </location>
</feature>
<dbReference type="EMBL" id="JBEWTB010000002">
    <property type="protein sequence ID" value="MET4756933.1"/>
    <property type="molecule type" value="Genomic_DNA"/>
</dbReference>
<dbReference type="Proteomes" id="UP001549366">
    <property type="component" value="Unassembled WGS sequence"/>
</dbReference>
<feature type="compositionally biased region" description="Basic and acidic residues" evidence="2">
    <location>
        <begin position="290"/>
        <end position="338"/>
    </location>
</feature>
<protein>
    <submittedName>
        <fullName evidence="3">DNA repair exonuclease SbcCD ATPase subunit</fullName>
    </submittedName>
</protein>
<accession>A0ABV2SGP1</accession>
<reference evidence="3 4" key="1">
    <citation type="submission" date="2024-06" db="EMBL/GenBank/DDBJ databases">
        <title>Genomic Encyclopedia of Type Strains, Phase V (KMG-V): Genome sequencing to study the core and pangenomes of soil and plant-associated prokaryotes.</title>
        <authorList>
            <person name="Whitman W."/>
        </authorList>
    </citation>
    <scope>NUCLEOTIDE SEQUENCE [LARGE SCALE GENOMIC DNA]</scope>
    <source>
        <strain evidence="3 4">NE40</strain>
    </source>
</reference>
<proteinExistence type="predicted"/>
<organism evidence="3 4">
    <name type="scientific">Endozoicomonas lisbonensis</name>
    <dbReference type="NCBI Taxonomy" id="3120522"/>
    <lineage>
        <taxon>Bacteria</taxon>
        <taxon>Pseudomonadati</taxon>
        <taxon>Pseudomonadota</taxon>
        <taxon>Gammaproteobacteria</taxon>
        <taxon>Oceanospirillales</taxon>
        <taxon>Endozoicomonadaceae</taxon>
        <taxon>Endozoicomonas</taxon>
    </lineage>
</organism>
<keyword evidence="3" id="KW-0540">Nuclease</keyword>
<feature type="compositionally biased region" description="Polar residues" evidence="2">
    <location>
        <begin position="22"/>
        <end position="40"/>
    </location>
</feature>
<feature type="region of interest" description="Disordered" evidence="2">
    <location>
        <begin position="1"/>
        <end position="102"/>
    </location>
</feature>
<feature type="compositionally biased region" description="Basic and acidic residues" evidence="2">
    <location>
        <begin position="72"/>
        <end position="95"/>
    </location>
</feature>
<keyword evidence="3" id="KW-0378">Hydrolase</keyword>
<evidence type="ECO:0000313" key="3">
    <source>
        <dbReference type="EMBL" id="MET4756933.1"/>
    </source>
</evidence>
<gene>
    <name evidence="3" type="ORF">V5J35_002125</name>
</gene>